<dbReference type="EMBL" id="MU970049">
    <property type="protein sequence ID" value="KAK9324502.1"/>
    <property type="molecule type" value="Genomic_DNA"/>
</dbReference>
<organism evidence="1 2">
    <name type="scientific">Lipomyces orientalis</name>
    <dbReference type="NCBI Taxonomy" id="1233043"/>
    <lineage>
        <taxon>Eukaryota</taxon>
        <taxon>Fungi</taxon>
        <taxon>Dikarya</taxon>
        <taxon>Ascomycota</taxon>
        <taxon>Saccharomycotina</taxon>
        <taxon>Lipomycetes</taxon>
        <taxon>Lipomycetales</taxon>
        <taxon>Lipomycetaceae</taxon>
        <taxon>Lipomyces</taxon>
    </lineage>
</organism>
<evidence type="ECO:0000313" key="2">
    <source>
        <dbReference type="Proteomes" id="UP001489719"/>
    </source>
</evidence>
<dbReference type="Proteomes" id="UP001489719">
    <property type="component" value="Unassembled WGS sequence"/>
</dbReference>
<accession>A0ACC3TV03</accession>
<protein>
    <submittedName>
        <fullName evidence="1">Erg28 like protein-domain-containing protein</fullName>
    </submittedName>
</protein>
<gene>
    <name evidence="1" type="ORF">V1517DRAFT_50095</name>
</gene>
<comment type="caution">
    <text evidence="1">The sequence shown here is derived from an EMBL/GenBank/DDBJ whole genome shotgun (WGS) entry which is preliminary data.</text>
</comment>
<keyword evidence="2" id="KW-1185">Reference proteome</keyword>
<evidence type="ECO:0000313" key="1">
    <source>
        <dbReference type="EMBL" id="KAK9324502.1"/>
    </source>
</evidence>
<name>A0ACC3TV03_9ASCO</name>
<proteinExistence type="predicted"/>
<sequence>MFDFRDYLPQATGLLPKWLLFISVVSAFNSAQSYFGGLTLTRRVYEANPAQVTGLSARTFGTWTFLASVIRLYGAYHINDPAVYDITYATYIVALMHFSSEWIIYKTAKLGKGLAGPLIVSTSTLVWMGLQKGYYLSQQ</sequence>
<reference evidence="2" key="1">
    <citation type="journal article" date="2024" name="Front. Bioeng. Biotechnol.">
        <title>Genome-scale model development and genomic sequencing of the oleaginous clade Lipomyces.</title>
        <authorList>
            <person name="Czajka J.J."/>
            <person name="Han Y."/>
            <person name="Kim J."/>
            <person name="Mondo S.J."/>
            <person name="Hofstad B.A."/>
            <person name="Robles A."/>
            <person name="Haridas S."/>
            <person name="Riley R."/>
            <person name="LaButti K."/>
            <person name="Pangilinan J."/>
            <person name="Andreopoulos W."/>
            <person name="Lipzen A."/>
            <person name="Yan J."/>
            <person name="Wang M."/>
            <person name="Ng V."/>
            <person name="Grigoriev I.V."/>
            <person name="Spatafora J.W."/>
            <person name="Magnuson J.K."/>
            <person name="Baker S.E."/>
            <person name="Pomraning K.R."/>
        </authorList>
    </citation>
    <scope>NUCLEOTIDE SEQUENCE [LARGE SCALE GENOMIC DNA]</scope>
    <source>
        <strain evidence="2">CBS 10300</strain>
    </source>
</reference>